<keyword evidence="9" id="KW-1185">Reference proteome</keyword>
<evidence type="ECO:0000313" key="9">
    <source>
        <dbReference type="Proteomes" id="UP001378592"/>
    </source>
</evidence>
<keyword evidence="1" id="KW-0479">Metal-binding</keyword>
<organism evidence="8 9">
    <name type="scientific">Gryllus longicercus</name>
    <dbReference type="NCBI Taxonomy" id="2509291"/>
    <lineage>
        <taxon>Eukaryota</taxon>
        <taxon>Metazoa</taxon>
        <taxon>Ecdysozoa</taxon>
        <taxon>Arthropoda</taxon>
        <taxon>Hexapoda</taxon>
        <taxon>Insecta</taxon>
        <taxon>Pterygota</taxon>
        <taxon>Neoptera</taxon>
        <taxon>Polyneoptera</taxon>
        <taxon>Orthoptera</taxon>
        <taxon>Ensifera</taxon>
        <taxon>Gryllidea</taxon>
        <taxon>Grylloidea</taxon>
        <taxon>Gryllidae</taxon>
        <taxon>Gryllinae</taxon>
        <taxon>Gryllus</taxon>
    </lineage>
</organism>
<dbReference type="PROSITE" id="PS50089">
    <property type="entry name" value="ZF_RING_2"/>
    <property type="match status" value="1"/>
</dbReference>
<protein>
    <recommendedName>
        <fullName evidence="7">RING-type domain-containing protein</fullName>
    </recommendedName>
</protein>
<feature type="coiled-coil region" evidence="6">
    <location>
        <begin position="104"/>
        <end position="138"/>
    </location>
</feature>
<dbReference type="GO" id="GO:0000795">
    <property type="term" value="C:synaptonemal complex"/>
    <property type="evidence" value="ECO:0007669"/>
    <property type="project" value="InterPro"/>
</dbReference>
<sequence>MDWVHCNSCFYQPGDTEKRGLYFTSCGHLYCKSCLTFDNNFSQTCSVCRKQYVVTQINSEMSEDLKENFNDPFNYLNKILKVLKFQKEHRLRFFTHNKQMNLSYQTYKEFCDKAQNEIECLKAKIQRLQEENRHLKQLYYKFHDKSIQTPLKRKSPFNFSPVSSESVYQMSSPFEINSQQFPQTPASQTIWADRITLPSQHKTN</sequence>
<gene>
    <name evidence="8" type="ORF">R5R35_014824</name>
</gene>
<feature type="domain" description="RING-type" evidence="7">
    <location>
        <begin position="6"/>
        <end position="49"/>
    </location>
</feature>
<comment type="caution">
    <text evidence="8">The sequence shown here is derived from an EMBL/GenBank/DDBJ whole genome shotgun (WGS) entry which is preliminary data.</text>
</comment>
<dbReference type="PROSITE" id="PS00518">
    <property type="entry name" value="ZF_RING_1"/>
    <property type="match status" value="1"/>
</dbReference>
<evidence type="ECO:0000256" key="3">
    <source>
        <dbReference type="ARBA" id="ARBA00022833"/>
    </source>
</evidence>
<evidence type="ECO:0000313" key="8">
    <source>
        <dbReference type="EMBL" id="KAK7867631.1"/>
    </source>
</evidence>
<dbReference type="GO" id="GO:0008270">
    <property type="term" value="F:zinc ion binding"/>
    <property type="evidence" value="ECO:0007669"/>
    <property type="project" value="UniProtKB-KW"/>
</dbReference>
<name>A0AAN9Z7Z7_9ORTH</name>
<dbReference type="EMBL" id="JAZDUA010000115">
    <property type="protein sequence ID" value="KAK7867631.1"/>
    <property type="molecule type" value="Genomic_DNA"/>
</dbReference>
<accession>A0AAN9Z7Z7</accession>
<dbReference type="InterPro" id="IPR013083">
    <property type="entry name" value="Znf_RING/FYVE/PHD"/>
</dbReference>
<evidence type="ECO:0000256" key="2">
    <source>
        <dbReference type="ARBA" id="ARBA00022771"/>
    </source>
</evidence>
<evidence type="ECO:0000256" key="5">
    <source>
        <dbReference type="PROSITE-ProRule" id="PRU00175"/>
    </source>
</evidence>
<dbReference type="Proteomes" id="UP001378592">
    <property type="component" value="Unassembled WGS sequence"/>
</dbReference>
<keyword evidence="6" id="KW-0175">Coiled coil</keyword>
<keyword evidence="4" id="KW-0469">Meiosis</keyword>
<proteinExistence type="predicted"/>
<evidence type="ECO:0000259" key="7">
    <source>
        <dbReference type="PROSITE" id="PS50089"/>
    </source>
</evidence>
<evidence type="ECO:0000256" key="4">
    <source>
        <dbReference type="ARBA" id="ARBA00023254"/>
    </source>
</evidence>
<keyword evidence="3" id="KW-0862">Zinc</keyword>
<dbReference type="GO" id="GO:0007131">
    <property type="term" value="P:reciprocal meiotic recombination"/>
    <property type="evidence" value="ECO:0007669"/>
    <property type="project" value="InterPro"/>
</dbReference>
<dbReference type="InterPro" id="IPR001841">
    <property type="entry name" value="Znf_RING"/>
</dbReference>
<dbReference type="GO" id="GO:0016925">
    <property type="term" value="P:protein sumoylation"/>
    <property type="evidence" value="ECO:0007669"/>
    <property type="project" value="TreeGrafter"/>
</dbReference>
<dbReference type="GO" id="GO:0007129">
    <property type="term" value="P:homologous chromosome pairing at meiosis"/>
    <property type="evidence" value="ECO:0007669"/>
    <property type="project" value="TreeGrafter"/>
</dbReference>
<dbReference type="Gene3D" id="3.30.40.10">
    <property type="entry name" value="Zinc/RING finger domain, C3HC4 (zinc finger)"/>
    <property type="match status" value="1"/>
</dbReference>
<dbReference type="PANTHER" id="PTHR22663:SF17">
    <property type="entry name" value="RING FINGER PROTEIN NARYA-RELATED"/>
    <property type="match status" value="1"/>
</dbReference>
<evidence type="ECO:0000256" key="1">
    <source>
        <dbReference type="ARBA" id="ARBA00022723"/>
    </source>
</evidence>
<dbReference type="SUPFAM" id="SSF57850">
    <property type="entry name" value="RING/U-box"/>
    <property type="match status" value="1"/>
</dbReference>
<dbReference type="Pfam" id="PF14634">
    <property type="entry name" value="zf-RING_5"/>
    <property type="match status" value="1"/>
</dbReference>
<dbReference type="GO" id="GO:0019789">
    <property type="term" value="F:SUMO transferase activity"/>
    <property type="evidence" value="ECO:0007669"/>
    <property type="project" value="InterPro"/>
</dbReference>
<dbReference type="PANTHER" id="PTHR22663">
    <property type="entry name" value="RING FINGER PROTEIN NARYA-RELATED"/>
    <property type="match status" value="1"/>
</dbReference>
<evidence type="ECO:0000256" key="6">
    <source>
        <dbReference type="SAM" id="Coils"/>
    </source>
</evidence>
<dbReference type="AlphaFoldDB" id="A0AAN9Z7Z7"/>
<dbReference type="InterPro" id="IPR042123">
    <property type="entry name" value="Zip3/RNF212-like"/>
</dbReference>
<keyword evidence="2 5" id="KW-0863">Zinc-finger</keyword>
<reference evidence="8 9" key="1">
    <citation type="submission" date="2024-03" db="EMBL/GenBank/DDBJ databases">
        <title>The genome assembly and annotation of the cricket Gryllus longicercus Weissman &amp; Gray.</title>
        <authorList>
            <person name="Szrajer S."/>
            <person name="Gray D."/>
            <person name="Ylla G."/>
        </authorList>
    </citation>
    <scope>NUCLEOTIDE SEQUENCE [LARGE SCALE GENOMIC DNA]</scope>
    <source>
        <strain evidence="8">DAG 2021-001</strain>
        <tissue evidence="8">Whole body minus gut</tissue>
    </source>
</reference>
<dbReference type="InterPro" id="IPR017907">
    <property type="entry name" value="Znf_RING_CS"/>
</dbReference>